<accession>A0A0D6N1T3</accession>
<gene>
    <name evidence="2" type="ORF">Abci_008_027</name>
    <name evidence="3" type="ORF">ACI01nite_01160</name>
</gene>
<dbReference type="EMBL" id="BAMV01000008">
    <property type="protein sequence ID" value="GAN59894.1"/>
    <property type="molecule type" value="Genomic_DNA"/>
</dbReference>
<keyword evidence="5" id="KW-1185">Reference proteome</keyword>
<reference evidence="2 4" key="1">
    <citation type="submission" date="2012-11" db="EMBL/GenBank/DDBJ databases">
        <title>Whole genome sequence of Acetobacter cibinongensis 4H-1.</title>
        <authorList>
            <person name="Azuma Y."/>
            <person name="Higashiura N."/>
            <person name="Hirakawa H."/>
            <person name="Matsushita K."/>
        </authorList>
    </citation>
    <scope>NUCLEOTIDE SEQUENCE [LARGE SCALE GENOMIC DNA]</scope>
    <source>
        <strain evidence="2 4">4H-1</strain>
    </source>
</reference>
<sequence length="169" mass="18832">MPDKQLFLPSKKDKAKNLIVKGASFVSDKARTTKDVVKTYYTNTDYKQAYQFLKNKALSVKEAKILEKYWPYIEKAITAIATSPLLGLLTDELIIGKLADKVVDLLPPHIRLVVRKTGADRILIAALFKAKSHVLKKIADARHAKEQEATSRQLVPQPPPAQADSNKAP</sequence>
<dbReference type="AlphaFoldDB" id="A0A0D6N1T3"/>
<dbReference type="RefSeq" id="WP_052944770.1">
    <property type="nucleotide sequence ID" value="NZ_BAMV01000008.1"/>
</dbReference>
<comment type="caution">
    <text evidence="2">The sequence shown here is derived from an EMBL/GenBank/DDBJ whole genome shotgun (WGS) entry which is preliminary data.</text>
</comment>
<dbReference type="EMBL" id="BJVU01000001">
    <property type="protein sequence ID" value="GEL57514.1"/>
    <property type="molecule type" value="Genomic_DNA"/>
</dbReference>
<accession>A0A6N3SK98</accession>
<name>A0A0D6N1T3_9PROT</name>
<reference evidence="3 5" key="2">
    <citation type="submission" date="2019-07" db="EMBL/GenBank/DDBJ databases">
        <title>Whole genome shotgun sequence of Acetobacter cibinongensis NBRC 16605.</title>
        <authorList>
            <person name="Hosoyama A."/>
            <person name="Uohara A."/>
            <person name="Ohji S."/>
            <person name="Ichikawa N."/>
        </authorList>
    </citation>
    <scope>NUCLEOTIDE SEQUENCE [LARGE SCALE GENOMIC DNA]</scope>
    <source>
        <strain evidence="3 5">NBRC 16605</strain>
    </source>
</reference>
<organism evidence="2 4">
    <name type="scientific">Acetobacter cibinongensis</name>
    <dbReference type="NCBI Taxonomy" id="146475"/>
    <lineage>
        <taxon>Bacteria</taxon>
        <taxon>Pseudomonadati</taxon>
        <taxon>Pseudomonadota</taxon>
        <taxon>Alphaproteobacteria</taxon>
        <taxon>Acetobacterales</taxon>
        <taxon>Acetobacteraceae</taxon>
        <taxon>Acetobacter</taxon>
    </lineage>
</organism>
<evidence type="ECO:0000256" key="1">
    <source>
        <dbReference type="SAM" id="MobiDB-lite"/>
    </source>
</evidence>
<evidence type="ECO:0000313" key="3">
    <source>
        <dbReference type="EMBL" id="GEL57514.1"/>
    </source>
</evidence>
<protein>
    <submittedName>
        <fullName evidence="2">Uncharacterized protein</fullName>
    </submittedName>
</protein>
<evidence type="ECO:0000313" key="5">
    <source>
        <dbReference type="Proteomes" id="UP000321891"/>
    </source>
</evidence>
<evidence type="ECO:0000313" key="2">
    <source>
        <dbReference type="EMBL" id="GAN59894.1"/>
    </source>
</evidence>
<dbReference type="Proteomes" id="UP000032671">
    <property type="component" value="Unassembled WGS sequence"/>
</dbReference>
<dbReference type="Proteomes" id="UP000321891">
    <property type="component" value="Unassembled WGS sequence"/>
</dbReference>
<proteinExistence type="predicted"/>
<feature type="region of interest" description="Disordered" evidence="1">
    <location>
        <begin position="142"/>
        <end position="169"/>
    </location>
</feature>
<evidence type="ECO:0000313" key="4">
    <source>
        <dbReference type="Proteomes" id="UP000032671"/>
    </source>
</evidence>